<feature type="compositionally biased region" description="Low complexity" evidence="2">
    <location>
        <begin position="91"/>
        <end position="109"/>
    </location>
</feature>
<dbReference type="InterPro" id="IPR001680">
    <property type="entry name" value="WD40_rpt"/>
</dbReference>
<gene>
    <name evidence="4" type="ORF">PCOS0759_LOCUS1795</name>
</gene>
<feature type="compositionally biased region" description="Polar residues" evidence="2">
    <location>
        <begin position="1"/>
        <end position="26"/>
    </location>
</feature>
<dbReference type="Pfam" id="PF23753">
    <property type="entry name" value="TPR_WDR11"/>
    <property type="match status" value="1"/>
</dbReference>
<dbReference type="PROSITE" id="PS50082">
    <property type="entry name" value="WD_REPEATS_2"/>
    <property type="match status" value="1"/>
</dbReference>
<dbReference type="InterPro" id="IPR039694">
    <property type="entry name" value="WDR11"/>
</dbReference>
<dbReference type="EMBL" id="HBGD01002156">
    <property type="protein sequence ID" value="CAD9078563.1"/>
    <property type="molecule type" value="Transcribed_RNA"/>
</dbReference>
<protein>
    <recommendedName>
        <fullName evidence="3">WDR11 TPR domain-containing protein</fullName>
    </recommendedName>
</protein>
<keyword evidence="1" id="KW-0853">WD repeat</keyword>
<feature type="repeat" description="WD" evidence="1">
    <location>
        <begin position="810"/>
        <end position="851"/>
    </location>
</feature>
<dbReference type="InterPro" id="IPR036322">
    <property type="entry name" value="WD40_repeat_dom_sf"/>
</dbReference>
<feature type="region of interest" description="Disordered" evidence="2">
    <location>
        <begin position="1"/>
        <end position="130"/>
    </location>
</feature>
<organism evidence="4">
    <name type="scientific">Percolomonas cosmopolitus</name>
    <dbReference type="NCBI Taxonomy" id="63605"/>
    <lineage>
        <taxon>Eukaryota</taxon>
        <taxon>Discoba</taxon>
        <taxon>Heterolobosea</taxon>
        <taxon>Tetramitia</taxon>
        <taxon>Eutetramitia</taxon>
        <taxon>Percolomonadidae</taxon>
        <taxon>Percolomonas</taxon>
    </lineage>
</organism>
<evidence type="ECO:0000256" key="2">
    <source>
        <dbReference type="SAM" id="MobiDB-lite"/>
    </source>
</evidence>
<evidence type="ECO:0000313" key="4">
    <source>
        <dbReference type="EMBL" id="CAD9078563.1"/>
    </source>
</evidence>
<proteinExistence type="predicted"/>
<dbReference type="SUPFAM" id="SSF50998">
    <property type="entry name" value="Quinoprotein alcohol dehydrogenase-like"/>
    <property type="match status" value="1"/>
</dbReference>
<dbReference type="PROSITE" id="PS50294">
    <property type="entry name" value="WD_REPEATS_REGION"/>
    <property type="match status" value="1"/>
</dbReference>
<dbReference type="InterPro" id="IPR057854">
    <property type="entry name" value="TPR_WDR11"/>
</dbReference>
<feature type="compositionally biased region" description="Acidic residues" evidence="2">
    <location>
        <begin position="63"/>
        <end position="78"/>
    </location>
</feature>
<dbReference type="Gene3D" id="2.130.10.10">
    <property type="entry name" value="YVTN repeat-like/Quinoprotein amine dehydrogenase"/>
    <property type="match status" value="3"/>
</dbReference>
<dbReference type="InterPro" id="IPR015943">
    <property type="entry name" value="WD40/YVTN_repeat-like_dom_sf"/>
</dbReference>
<feature type="domain" description="WDR11 TPR" evidence="3">
    <location>
        <begin position="1108"/>
        <end position="1270"/>
    </location>
</feature>
<evidence type="ECO:0000256" key="1">
    <source>
        <dbReference type="PROSITE-ProRule" id="PRU00221"/>
    </source>
</evidence>
<reference evidence="4" key="1">
    <citation type="submission" date="2021-01" db="EMBL/GenBank/DDBJ databases">
        <authorList>
            <person name="Corre E."/>
            <person name="Pelletier E."/>
            <person name="Niang G."/>
            <person name="Scheremetjew M."/>
            <person name="Finn R."/>
            <person name="Kale V."/>
            <person name="Holt S."/>
            <person name="Cochrane G."/>
            <person name="Meng A."/>
            <person name="Brown T."/>
            <person name="Cohen L."/>
        </authorList>
    </citation>
    <scope>NUCLEOTIDE SEQUENCE</scope>
    <source>
        <strain evidence="4">WS</strain>
    </source>
</reference>
<dbReference type="SUPFAM" id="SSF50978">
    <property type="entry name" value="WD40 repeat-like"/>
    <property type="match status" value="1"/>
</dbReference>
<dbReference type="InterPro" id="IPR011047">
    <property type="entry name" value="Quinoprotein_ADH-like_sf"/>
</dbReference>
<sequence length="1363" mass="154355">MPSQQPLPQSATDVSHSQNPFIATPQTPLPGITPNSPSDENDSENVDESTVGLSRVDHKNDGADEDMTGDETMSDDQDAASSMIVESVADQSQISRLSSSSLQSSAGFRRSSRQNQKREDGSSGVQVPRTVFAGPPLSQKFLQMASGSPQLASQLSATMSQNNPQNSGASAVASLSGSASLTMTSSPNQFNHLHSLVPRLQKNLQSSIYYPLYAHISCQSVLIYDIITKQMVQNFSLPLKNFIALRFMRVNGVYGSIHKEFLFLCTLEESLIKKDRTTSLTIWDVKKTQILSHLKLRRIKGRNVASVQIWENNYIAVASVKGEMELWKFSQSPVTESDPIAVHSARVFWKLELCWYWDFQKDLGNVESFSLSPFTKSKMALTCSDGLFFVKDFNPESPPTTLEKKFKVTQTKVYDLVWSPTHEDQLYLVTAKEIGLYDINLRKNILNGSIRSSATRSDFASIHFNSEDLTTMYTTHVDGTVCGWTWDSTKNKYVASFCDVIRGSKHGMDRPGSLVSVAFSPPTGDVIGYDIDGTLWFWTYDASRGKYKWVLDGFQESISSQVSSLQVSPFEDLLAVGTTSGDLYIYNLDENTLKFKYSLFDSIVQNITWSSPSSVVCSSSASTTNQNSNNNQSNNAHNTAPKNRLVSVSLFTGEILNMKNDKDAVSDAILGLRVSYSRKLLLVIQRNKPLELWNLADFEVVCYIPYPQSGIKSVNWCHSTDSVYDRLSDKSSEIFFICSSSSQPGDSISYYLIDDRTKEVTRFKDTRYPITNQMVEKNRFRVSSDQNGNLVVWNRRPQEEHPQQTGPYQLTSHKAQASKITFSPRGPYVSVLYHDGILEVWDLNSNKRLCTSPSRVEFVSCDWTSNNLLVCGKTNGAVMVFDILMRKCCDPMAKRSLKEPIQTPLLLPSMDQEALRYLLQHDQLKILNESDELPNFSKLRRNGYGEFTETHDPSDLEEKRDSPEQWRKVLEIHSLLIPPLVRTSLVNSTSLIERMLIIAQYFADSDTTKFWQLAQVHLRNLKDPQVTERLRKHVENVATRPDAEDYEEIKKPQFSKELPSIFGVFRDRESVQFDEQARLHAHDLTVRHLPGTLGANLYEQVAQDEAQFGHKDDAVKLLLQTPHDHKDMYINFFHACVCAAANSPEHFRQTVLYMTSSLIARRNQPQNTEESKDLSYAIELLCLIGETHRACRILQNSELWEKAAHLAQSKCSEDERFDILIRWANHLTRNNDKFRACLLWLNMGFLYNVLDLLYQLKMHSAAVSLLRIIEEEDIPIIRCKRRSVGVLSEKALSVASPEKENEPEREVSETEALNQLKIKVYEAFVDDLMFCKLYALADHYNAILAQLVKQTTNKTEETEEVVA</sequence>
<dbReference type="PANTHER" id="PTHR14593:SF5">
    <property type="entry name" value="WD REPEAT-CONTAINING PROTEIN 11"/>
    <property type="match status" value="1"/>
</dbReference>
<dbReference type="GO" id="GO:0005737">
    <property type="term" value="C:cytoplasm"/>
    <property type="evidence" value="ECO:0007669"/>
    <property type="project" value="TreeGrafter"/>
</dbReference>
<evidence type="ECO:0000259" key="3">
    <source>
        <dbReference type="Pfam" id="PF23753"/>
    </source>
</evidence>
<feature type="region of interest" description="Disordered" evidence="2">
    <location>
        <begin position="620"/>
        <end position="639"/>
    </location>
</feature>
<name>A0A7S1PG82_9EUKA</name>
<accession>A0A7S1PG82</accession>
<dbReference type="PANTHER" id="PTHR14593">
    <property type="entry name" value="WD REPEAT-CONTAINING PROTEIN 11"/>
    <property type="match status" value="1"/>
</dbReference>
<dbReference type="SMART" id="SM00320">
    <property type="entry name" value="WD40"/>
    <property type="match status" value="6"/>
</dbReference>